<proteinExistence type="predicted"/>
<sequence>MGDSLAVKVCYGLVVGIINIAYCYKANYFNIKNEIKQNNLTLFIM</sequence>
<keyword evidence="1" id="KW-0812">Transmembrane</keyword>
<organism evidence="2 3">
    <name type="scientific">Aceticella autotrophica</name>
    <dbReference type="NCBI Taxonomy" id="2755338"/>
    <lineage>
        <taxon>Bacteria</taxon>
        <taxon>Bacillati</taxon>
        <taxon>Bacillota</taxon>
        <taxon>Clostridia</taxon>
        <taxon>Thermoanaerobacterales</taxon>
        <taxon>Thermoanaerobacteraceae</taxon>
        <taxon>Aceticella</taxon>
    </lineage>
</organism>
<dbReference type="RefSeq" id="WP_284679804.1">
    <property type="nucleotide sequence ID" value="NZ_CP060096.1"/>
</dbReference>
<evidence type="ECO:0000256" key="1">
    <source>
        <dbReference type="SAM" id="Phobius"/>
    </source>
</evidence>
<evidence type="ECO:0000313" key="3">
    <source>
        <dbReference type="Proteomes" id="UP000671913"/>
    </source>
</evidence>
<keyword evidence="1" id="KW-0472">Membrane</keyword>
<accession>A0A975GAH8</accession>
<name>A0A975GAH8_9THEO</name>
<dbReference type="KEGG" id="aaut:ACETAC_09675"/>
<feature type="transmembrane region" description="Helical" evidence="1">
    <location>
        <begin position="6"/>
        <end position="24"/>
    </location>
</feature>
<evidence type="ECO:0000313" key="2">
    <source>
        <dbReference type="EMBL" id="QSZ27117.1"/>
    </source>
</evidence>
<keyword evidence="3" id="KW-1185">Reference proteome</keyword>
<dbReference type="AlphaFoldDB" id="A0A975GAH8"/>
<reference evidence="2" key="1">
    <citation type="submission" date="2020-08" db="EMBL/GenBank/DDBJ databases">
        <title>Genomic insights into the carbon and energy metabolism of the first obligate autotrophic acetogenic bacterium Aceticella autotrophica gen. nov., sp. nov.</title>
        <authorList>
            <person name="Toshchakov S.V."/>
            <person name="Elcheninov A.G."/>
            <person name="Kublanov I.V."/>
            <person name="Frolov E.N."/>
            <person name="Lebedinsky A.V."/>
        </authorList>
    </citation>
    <scope>NUCLEOTIDE SEQUENCE</scope>
    <source>
        <strain evidence="2">3443-3Ac</strain>
    </source>
</reference>
<dbReference type="Proteomes" id="UP000671913">
    <property type="component" value="Chromosome"/>
</dbReference>
<protein>
    <submittedName>
        <fullName evidence="2">Uncharacterized protein</fullName>
    </submittedName>
</protein>
<gene>
    <name evidence="2" type="ORF">ACETAC_09675</name>
</gene>
<keyword evidence="1" id="KW-1133">Transmembrane helix</keyword>
<dbReference type="EMBL" id="CP060096">
    <property type="protein sequence ID" value="QSZ27117.1"/>
    <property type="molecule type" value="Genomic_DNA"/>
</dbReference>